<dbReference type="RefSeq" id="WP_323295777.1">
    <property type="nucleotide sequence ID" value="NZ_JAYFUM010000006.1"/>
</dbReference>
<name>A0ABU5Q6Z8_9BACT</name>
<organism evidence="1 2">
    <name type="scientific">Arcicella rigui</name>
    <dbReference type="NCBI Taxonomy" id="797020"/>
    <lineage>
        <taxon>Bacteria</taxon>
        <taxon>Pseudomonadati</taxon>
        <taxon>Bacteroidota</taxon>
        <taxon>Cytophagia</taxon>
        <taxon>Cytophagales</taxon>
        <taxon>Flectobacillaceae</taxon>
        <taxon>Arcicella</taxon>
    </lineage>
</organism>
<reference evidence="1 2" key="1">
    <citation type="submission" date="2023-12" db="EMBL/GenBank/DDBJ databases">
        <title>Novel species of the genus Arcicella isolated from rivers.</title>
        <authorList>
            <person name="Lu H."/>
        </authorList>
    </citation>
    <scope>NUCLEOTIDE SEQUENCE [LARGE SCALE GENOMIC DNA]</scope>
    <source>
        <strain evidence="1 2">KCTC 23307</strain>
    </source>
</reference>
<proteinExistence type="predicted"/>
<gene>
    <name evidence="1" type="ORF">VB248_05690</name>
</gene>
<protein>
    <submittedName>
        <fullName evidence="1">Uncharacterized protein</fullName>
    </submittedName>
</protein>
<comment type="caution">
    <text evidence="1">The sequence shown here is derived from an EMBL/GenBank/DDBJ whole genome shotgun (WGS) entry which is preliminary data.</text>
</comment>
<accession>A0ABU5Q6Z8</accession>
<evidence type="ECO:0000313" key="2">
    <source>
        <dbReference type="Proteomes" id="UP001302949"/>
    </source>
</evidence>
<sequence length="175" mass="19913">MKHLVFTFLTFLFVSTYIKGQNSNFSHAKIIKEQAEKMAQTLLKKDYVNFQKYTYPKVIELMGGKEKAIKQIEKGINEFELQGITLSKFTIGEPSNVISIKNELQCTVPQTLEMKLPNGKLIAESTLIAISMDKGLNWYFLDTSTIDIQTLRKAFPNLSNELVIQPKGDPTFIND</sequence>
<evidence type="ECO:0000313" key="1">
    <source>
        <dbReference type="EMBL" id="MEA5138610.1"/>
    </source>
</evidence>
<keyword evidence="2" id="KW-1185">Reference proteome</keyword>
<dbReference type="Proteomes" id="UP001302949">
    <property type="component" value="Unassembled WGS sequence"/>
</dbReference>
<dbReference type="EMBL" id="JAYFUM010000006">
    <property type="protein sequence ID" value="MEA5138610.1"/>
    <property type="molecule type" value="Genomic_DNA"/>
</dbReference>